<comment type="subunit">
    <text evidence="3 11">Monomer.</text>
</comment>
<name>A0A8K0ERZ4_BRALA</name>
<evidence type="ECO:0000256" key="4">
    <source>
        <dbReference type="ARBA" id="ARBA00022722"/>
    </source>
</evidence>
<evidence type="ECO:0000256" key="1">
    <source>
        <dbReference type="ARBA" id="ARBA00001936"/>
    </source>
</evidence>
<dbReference type="GO" id="GO:0003723">
    <property type="term" value="F:RNA binding"/>
    <property type="evidence" value="ECO:0007669"/>
    <property type="project" value="UniProtKB-UniRule"/>
</dbReference>
<dbReference type="PROSITE" id="PS51959">
    <property type="entry name" value="ENDOU"/>
    <property type="match status" value="1"/>
</dbReference>
<comment type="catalytic activity">
    <reaction evidence="11">
        <text>ribonucleotidyl-uridine-RNA = a 5'-end dephospho-uridine-RNA + a 3'-end 2',3'-cyclophospho-ribonucleotide-RNA</text>
        <dbReference type="Rhea" id="RHEA:67792"/>
        <dbReference type="Rhea" id="RHEA-COMP:10464"/>
        <dbReference type="Rhea" id="RHEA-COMP:17354"/>
        <dbReference type="Rhea" id="RHEA-COMP:17356"/>
        <dbReference type="ChEBI" id="CHEBI:83064"/>
        <dbReference type="ChEBI" id="CHEBI:173117"/>
        <dbReference type="ChEBI" id="CHEBI:173224"/>
    </reaction>
</comment>
<keyword evidence="7 11" id="KW-0378">Hydrolase</keyword>
<dbReference type="GO" id="GO:0046872">
    <property type="term" value="F:metal ion binding"/>
    <property type="evidence" value="ECO:0007669"/>
    <property type="project" value="UniProtKB-UniRule"/>
</dbReference>
<reference evidence="13" key="1">
    <citation type="submission" date="2022-01" db="EMBL/GenBank/DDBJ databases">
        <authorList>
            <person name="Braso-Vives M."/>
        </authorList>
    </citation>
    <scope>NUCLEOTIDE SEQUENCE</scope>
</reference>
<dbReference type="EC" id="4.6.1.-" evidence="11"/>
<evidence type="ECO:0000256" key="10">
    <source>
        <dbReference type="ARBA" id="ARBA00023239"/>
    </source>
</evidence>
<dbReference type="PANTHER" id="PTHR12439">
    <property type="entry name" value="PLACENTAL PROTEIN 11-RELATED"/>
    <property type="match status" value="1"/>
</dbReference>
<evidence type="ECO:0000256" key="3">
    <source>
        <dbReference type="ARBA" id="ARBA00011245"/>
    </source>
</evidence>
<keyword evidence="9 11" id="KW-0464">Manganese</keyword>
<dbReference type="Proteomes" id="UP000838412">
    <property type="component" value="Chromosome 5"/>
</dbReference>
<evidence type="ECO:0000256" key="11">
    <source>
        <dbReference type="RuleBase" id="RU367085"/>
    </source>
</evidence>
<keyword evidence="14" id="KW-1185">Reference proteome</keyword>
<dbReference type="InterPro" id="IPR018998">
    <property type="entry name" value="EndoU_C"/>
</dbReference>
<dbReference type="GO" id="GO:0004521">
    <property type="term" value="F:RNA endonuclease activity"/>
    <property type="evidence" value="ECO:0007669"/>
    <property type="project" value="UniProtKB-UniRule"/>
</dbReference>
<comment type="cofactor">
    <cofactor evidence="1 11">
        <name>Mn(2+)</name>
        <dbReference type="ChEBI" id="CHEBI:29035"/>
    </cofactor>
</comment>
<evidence type="ECO:0000256" key="5">
    <source>
        <dbReference type="ARBA" id="ARBA00022723"/>
    </source>
</evidence>
<accession>A0A8K0ERZ4</accession>
<dbReference type="InterPro" id="IPR039787">
    <property type="entry name" value="ENDOU"/>
</dbReference>
<sequence>MEKLTNIPTYSAFMQLLDNYESDIHVRERETIGKISMSLAFLDRCLETDVMRESYSFLLRKGKTHHPM</sequence>
<evidence type="ECO:0000256" key="2">
    <source>
        <dbReference type="ARBA" id="ARBA00010168"/>
    </source>
</evidence>
<dbReference type="PANTHER" id="PTHR12439:SF11">
    <property type="entry name" value="URIDYLATE-SPECIFIC ENDORIBONUCLEASE"/>
    <property type="match status" value="1"/>
</dbReference>
<feature type="domain" description="EndoU" evidence="12">
    <location>
        <begin position="1"/>
        <end position="68"/>
    </location>
</feature>
<keyword evidence="6 11" id="KW-0255">Endonuclease</keyword>
<evidence type="ECO:0000256" key="9">
    <source>
        <dbReference type="ARBA" id="ARBA00023211"/>
    </source>
</evidence>
<evidence type="ECO:0000313" key="14">
    <source>
        <dbReference type="Proteomes" id="UP000838412"/>
    </source>
</evidence>
<evidence type="ECO:0000259" key="12">
    <source>
        <dbReference type="PROSITE" id="PS51959"/>
    </source>
</evidence>
<dbReference type="AlphaFoldDB" id="A0A8K0ERZ4"/>
<dbReference type="GO" id="GO:0016829">
    <property type="term" value="F:lyase activity"/>
    <property type="evidence" value="ECO:0007669"/>
    <property type="project" value="UniProtKB-KW"/>
</dbReference>
<dbReference type="EMBL" id="OV696690">
    <property type="protein sequence ID" value="CAH1266492.1"/>
    <property type="molecule type" value="Genomic_DNA"/>
</dbReference>
<evidence type="ECO:0000256" key="8">
    <source>
        <dbReference type="ARBA" id="ARBA00022884"/>
    </source>
</evidence>
<evidence type="ECO:0000256" key="6">
    <source>
        <dbReference type="ARBA" id="ARBA00022759"/>
    </source>
</evidence>
<keyword evidence="5 11" id="KW-0479">Metal-binding</keyword>
<dbReference type="InterPro" id="IPR037227">
    <property type="entry name" value="EndoU-like"/>
</dbReference>
<dbReference type="Pfam" id="PF09412">
    <property type="entry name" value="XendoU"/>
    <property type="match status" value="1"/>
</dbReference>
<organism evidence="13 14">
    <name type="scientific">Branchiostoma lanceolatum</name>
    <name type="common">Common lancelet</name>
    <name type="synonym">Amphioxus lanceolatum</name>
    <dbReference type="NCBI Taxonomy" id="7740"/>
    <lineage>
        <taxon>Eukaryota</taxon>
        <taxon>Metazoa</taxon>
        <taxon>Chordata</taxon>
        <taxon>Cephalochordata</taxon>
        <taxon>Leptocardii</taxon>
        <taxon>Amphioxiformes</taxon>
        <taxon>Branchiostomatidae</taxon>
        <taxon>Branchiostoma</taxon>
    </lineage>
</organism>
<keyword evidence="8 11" id="KW-0694">RNA-binding</keyword>
<evidence type="ECO:0000313" key="13">
    <source>
        <dbReference type="EMBL" id="CAH1266492.1"/>
    </source>
</evidence>
<keyword evidence="10" id="KW-0456">Lyase</keyword>
<keyword evidence="4 11" id="KW-0540">Nuclease</keyword>
<evidence type="ECO:0000256" key="7">
    <source>
        <dbReference type="ARBA" id="ARBA00022801"/>
    </source>
</evidence>
<dbReference type="SUPFAM" id="SSF142877">
    <property type="entry name" value="EndoU-like"/>
    <property type="match status" value="1"/>
</dbReference>
<dbReference type="GO" id="GO:0016787">
    <property type="term" value="F:hydrolase activity"/>
    <property type="evidence" value="ECO:0007669"/>
    <property type="project" value="UniProtKB-KW"/>
</dbReference>
<proteinExistence type="inferred from homology"/>
<comment type="similarity">
    <text evidence="2 11">Belongs to the ENDOU family.</text>
</comment>
<protein>
    <recommendedName>
        <fullName evidence="11">Uridylate-specific endoribonuclease</fullName>
        <ecNumber evidence="11">4.6.1.-</ecNumber>
    </recommendedName>
</protein>
<gene>
    <name evidence="13" type="primary">ENDOU</name>
    <name evidence="13" type="ORF">BLAG_LOCUS20075</name>
</gene>